<sequence length="539" mass="63138">MIMKASRNDIYVIDNRTIFCKICKKQLSSQGSTISNTMTKHELTQVHNSNSKIFLKWDEDMPLYPLKKNDKLQRSTIEYQKESFVIYNLFSQLGSICNNSLKLILEEAGILSNVSRSEEEFILNTIFSYYQRQLIIEVKNKLFSLSIKEVSLENRNIYGVFIHFRNNDNKMTHKLIRMYDCSMNTLQIELATCIGESIESWDLNSNNLLLVFIDSNNLSFKNDEEKKLFQQTYPKCICVEPMSKMISKSIKIASTLLPFNINKISKTVANYFSMPNIIFDKNDNPSCQNDLKDIPFLVENGDFDICLNFEKGILSNVHGTKNQIFFVLLNFYKHLCSVVYSSIQNLDESNISYTAIVRHVNFILITIKELHDNKEFGIITNKLLESLPIKLKEEIINELSLVYSKLIQLLSLYTKNVEHFKAFQKFSCLRNTTLKEFDTVNVTLKLEYSEETLKNEYEILLAKDYEASKEETPHLFNIHRYATNYFQNFSELTQISSQFEAILKNQRDYNVQFKELFLKTNYLATEKCFREMLRTFKNL</sequence>
<reference evidence="2" key="1">
    <citation type="submission" date="2016-11" db="UniProtKB">
        <authorList>
            <consortium name="WormBaseParasite"/>
        </authorList>
    </citation>
    <scope>IDENTIFICATION</scope>
    <source>
        <strain evidence="2">KR3021</strain>
    </source>
</reference>
<protein>
    <submittedName>
        <fullName evidence="2">Dimer_Tnp_hAT domain-containing protein</fullName>
    </submittedName>
</protein>
<dbReference type="WBParaSite" id="RSKR_0000911350.1">
    <property type="protein sequence ID" value="RSKR_0000911350.1"/>
    <property type="gene ID" value="RSKR_0000911350"/>
</dbReference>
<organism evidence="1 2">
    <name type="scientific">Rhabditophanes sp. KR3021</name>
    <dbReference type="NCBI Taxonomy" id="114890"/>
    <lineage>
        <taxon>Eukaryota</taxon>
        <taxon>Metazoa</taxon>
        <taxon>Ecdysozoa</taxon>
        <taxon>Nematoda</taxon>
        <taxon>Chromadorea</taxon>
        <taxon>Rhabditida</taxon>
        <taxon>Tylenchina</taxon>
        <taxon>Panagrolaimomorpha</taxon>
        <taxon>Strongyloidoidea</taxon>
        <taxon>Alloionematidae</taxon>
        <taxon>Rhabditophanes</taxon>
    </lineage>
</organism>
<evidence type="ECO:0000313" key="1">
    <source>
        <dbReference type="Proteomes" id="UP000095286"/>
    </source>
</evidence>
<dbReference type="Proteomes" id="UP000095286">
    <property type="component" value="Unplaced"/>
</dbReference>
<evidence type="ECO:0000313" key="2">
    <source>
        <dbReference type="WBParaSite" id="RSKR_0000911350.1"/>
    </source>
</evidence>
<proteinExistence type="predicted"/>
<name>A0AC35U906_9BILA</name>
<accession>A0AC35U906</accession>